<evidence type="ECO:0000313" key="2">
    <source>
        <dbReference type="Proteomes" id="UP001164539"/>
    </source>
</evidence>
<evidence type="ECO:0000313" key="1">
    <source>
        <dbReference type="EMBL" id="KAJ4730216.1"/>
    </source>
</evidence>
<keyword evidence="2" id="KW-1185">Reference proteome</keyword>
<accession>A0ACC1Z3H7</accession>
<organism evidence="1 2">
    <name type="scientific">Melia azedarach</name>
    <name type="common">Chinaberry tree</name>
    <dbReference type="NCBI Taxonomy" id="155640"/>
    <lineage>
        <taxon>Eukaryota</taxon>
        <taxon>Viridiplantae</taxon>
        <taxon>Streptophyta</taxon>
        <taxon>Embryophyta</taxon>
        <taxon>Tracheophyta</taxon>
        <taxon>Spermatophyta</taxon>
        <taxon>Magnoliopsida</taxon>
        <taxon>eudicotyledons</taxon>
        <taxon>Gunneridae</taxon>
        <taxon>Pentapetalae</taxon>
        <taxon>rosids</taxon>
        <taxon>malvids</taxon>
        <taxon>Sapindales</taxon>
        <taxon>Meliaceae</taxon>
        <taxon>Melia</taxon>
    </lineage>
</organism>
<name>A0ACC1Z3H7_MELAZ</name>
<protein>
    <submittedName>
        <fullName evidence="1">Transcriptional regulator STERILE APETALA-like</fullName>
    </submittedName>
</protein>
<dbReference type="EMBL" id="CM051394">
    <property type="protein sequence ID" value="KAJ4730216.1"/>
    <property type="molecule type" value="Genomic_DNA"/>
</dbReference>
<gene>
    <name evidence="1" type="ORF">OWV82_002879</name>
</gene>
<reference evidence="1 2" key="1">
    <citation type="journal article" date="2023" name="Science">
        <title>Complex scaffold remodeling in plant triterpene biosynthesis.</title>
        <authorList>
            <person name="De La Pena R."/>
            <person name="Hodgson H."/>
            <person name="Liu J.C."/>
            <person name="Stephenson M.J."/>
            <person name="Martin A.C."/>
            <person name="Owen C."/>
            <person name="Harkess A."/>
            <person name="Leebens-Mack J."/>
            <person name="Jimenez L.E."/>
            <person name="Osbourn A."/>
            <person name="Sattely E.S."/>
        </authorList>
    </citation>
    <scope>NUCLEOTIDE SEQUENCE [LARGE SCALE GENOMIC DNA]</scope>
    <source>
        <strain evidence="2">cv. JPN11</strain>
        <tissue evidence="1">Leaf</tissue>
    </source>
</reference>
<comment type="caution">
    <text evidence="1">The sequence shown here is derived from an EMBL/GenBank/DDBJ whole genome shotgun (WGS) entry which is preliminary data.</text>
</comment>
<sequence length="458" mass="50868">MSSSSSSSSSSEDGNGGGNGSGAVGGYYGARRGGDFEGPPPARRRAVNEVWPEPFVEALAAQVAIDAARSDGRLAAAAALANVFQVCSTWRAFSRSDLLWHRLTRLIWGRTNLMHPTWRDEYVYRHRTAQNFRTRRYTHVILHFDPADVDNPDGLTCRCLALSDLHLACGFADGTVRLFDLATRTHVRTFRPQHRDRLGRFSRAVSGIILTDSQVVFATLDGDIHVAVIDDVENPARRAHLGNVVNDGVLVDFTGCQRYWVGLYAGLAGRAFHIWDGQTEELTFVGGSLTDQNTVMGWRMLTEFTEFVGRVRVTSQESAVACTSSRVIIFDLRNQGVILGEREYRRGIMVTSVDVNNEAYIVVDSRGLAIVRKVDTFEEVCRFNIRVQRNGNVMGCMNQGCALMCAGGVIRVWEVERGEYMYRFRERIGEVNAFVGDDRHVAASSEGSIHLWDFGGAQ</sequence>
<dbReference type="Proteomes" id="UP001164539">
    <property type="component" value="Chromosome 1"/>
</dbReference>
<proteinExistence type="predicted"/>